<name>A0A0D2KJ18_HYPSF</name>
<feature type="region of interest" description="Disordered" evidence="1">
    <location>
        <begin position="1"/>
        <end position="45"/>
    </location>
</feature>
<feature type="compositionally biased region" description="Basic and acidic residues" evidence="1">
    <location>
        <begin position="11"/>
        <end position="23"/>
    </location>
</feature>
<sequence length="353" mass="38266">MPRLVCTASRSAEHPPHDPPHDPARKRRARPYRSPQPPAFETPRQCEAARAHVYETGRRACTPSESRPQWSHHHARALRDAAEGARGVLRAAGARGVLRAAGDVRGVAQATGPHTPVPYAKSRARTYARRSSGRRRSPRGGGGGLSAPRLPFQTRRGERGAYAPPLGVAVRAHVSETHRRTYTPSESWQRRAHRTARALRDAAGGVCGVLPEDGGVPPARVVSQAKEPHTPMRTRRRARTCVMRPSGRGRPPKGGGGGLSAPRLPFETRRGARAAFHRRKRRARPHRSSQPPAFDMPRLACTACRSAEQPLRGPAAVLRDAAGWARGVLQADGGVRGVSQATEVHTPLPHAKP</sequence>
<feature type="compositionally biased region" description="Basic residues" evidence="1">
    <location>
        <begin position="122"/>
        <end position="138"/>
    </location>
</feature>
<organism evidence="2 3">
    <name type="scientific">Hypholoma sublateritium (strain FD-334 SS-4)</name>
    <dbReference type="NCBI Taxonomy" id="945553"/>
    <lineage>
        <taxon>Eukaryota</taxon>
        <taxon>Fungi</taxon>
        <taxon>Dikarya</taxon>
        <taxon>Basidiomycota</taxon>
        <taxon>Agaricomycotina</taxon>
        <taxon>Agaricomycetes</taxon>
        <taxon>Agaricomycetidae</taxon>
        <taxon>Agaricales</taxon>
        <taxon>Agaricineae</taxon>
        <taxon>Strophariaceae</taxon>
        <taxon>Hypholoma</taxon>
    </lineage>
</organism>
<feature type="compositionally biased region" description="Basic residues" evidence="1">
    <location>
        <begin position="271"/>
        <end position="287"/>
    </location>
</feature>
<gene>
    <name evidence="2" type="ORF">HYPSUDRAFT_208517</name>
</gene>
<accession>A0A0D2KJ18</accession>
<evidence type="ECO:0000313" key="2">
    <source>
        <dbReference type="EMBL" id="KJA14637.1"/>
    </source>
</evidence>
<dbReference type="Proteomes" id="UP000054270">
    <property type="component" value="Unassembled WGS sequence"/>
</dbReference>
<evidence type="ECO:0000313" key="3">
    <source>
        <dbReference type="Proteomes" id="UP000054270"/>
    </source>
</evidence>
<keyword evidence="3" id="KW-1185">Reference proteome</keyword>
<feature type="region of interest" description="Disordered" evidence="1">
    <location>
        <begin position="217"/>
        <end position="295"/>
    </location>
</feature>
<proteinExistence type="predicted"/>
<dbReference type="AlphaFoldDB" id="A0A0D2KJ18"/>
<feature type="region of interest" description="Disordered" evidence="1">
    <location>
        <begin position="108"/>
        <end position="160"/>
    </location>
</feature>
<feature type="non-terminal residue" evidence="2">
    <location>
        <position position="353"/>
    </location>
</feature>
<dbReference type="EMBL" id="KN817670">
    <property type="protein sequence ID" value="KJA14637.1"/>
    <property type="molecule type" value="Genomic_DNA"/>
</dbReference>
<protein>
    <submittedName>
        <fullName evidence="2">Uncharacterized protein</fullName>
    </submittedName>
</protein>
<reference evidence="3" key="1">
    <citation type="submission" date="2014-04" db="EMBL/GenBank/DDBJ databases">
        <title>Evolutionary Origins and Diversification of the Mycorrhizal Mutualists.</title>
        <authorList>
            <consortium name="DOE Joint Genome Institute"/>
            <consortium name="Mycorrhizal Genomics Consortium"/>
            <person name="Kohler A."/>
            <person name="Kuo A."/>
            <person name="Nagy L.G."/>
            <person name="Floudas D."/>
            <person name="Copeland A."/>
            <person name="Barry K.W."/>
            <person name="Cichocki N."/>
            <person name="Veneault-Fourrey C."/>
            <person name="LaButti K."/>
            <person name="Lindquist E.A."/>
            <person name="Lipzen A."/>
            <person name="Lundell T."/>
            <person name="Morin E."/>
            <person name="Murat C."/>
            <person name="Riley R."/>
            <person name="Ohm R."/>
            <person name="Sun H."/>
            <person name="Tunlid A."/>
            <person name="Henrissat B."/>
            <person name="Grigoriev I.V."/>
            <person name="Hibbett D.S."/>
            <person name="Martin F."/>
        </authorList>
    </citation>
    <scope>NUCLEOTIDE SEQUENCE [LARGE SCALE GENOMIC DNA]</scope>
    <source>
        <strain evidence="3">FD-334 SS-4</strain>
    </source>
</reference>
<evidence type="ECO:0000256" key="1">
    <source>
        <dbReference type="SAM" id="MobiDB-lite"/>
    </source>
</evidence>